<keyword evidence="3" id="KW-1185">Reference proteome</keyword>
<evidence type="ECO:0000313" key="2">
    <source>
        <dbReference type="EMBL" id="ELP65800.1"/>
    </source>
</evidence>
<proteinExistence type="predicted"/>
<evidence type="ECO:0000256" key="1">
    <source>
        <dbReference type="SAM" id="MobiDB-lite"/>
    </source>
</evidence>
<sequence length="51" mass="5193">MRVCSTGAGSALPRDPEQLTRAPGPGGGEGLVCQGPVDSRAWVTAVLLAWT</sequence>
<name>L7F575_STRT8</name>
<feature type="region of interest" description="Disordered" evidence="1">
    <location>
        <begin position="1"/>
        <end position="33"/>
    </location>
</feature>
<dbReference type="AlphaFoldDB" id="L7F575"/>
<gene>
    <name evidence="2" type="ORF">STRTUCAR8_01574</name>
</gene>
<dbReference type="Proteomes" id="UP000010931">
    <property type="component" value="Unassembled WGS sequence"/>
</dbReference>
<comment type="caution">
    <text evidence="2">The sequence shown here is derived from an EMBL/GenBank/DDBJ whole genome shotgun (WGS) entry which is preliminary data.</text>
</comment>
<dbReference type="EMBL" id="AEJB01000361">
    <property type="protein sequence ID" value="ELP65800.1"/>
    <property type="molecule type" value="Genomic_DNA"/>
</dbReference>
<organism evidence="2 3">
    <name type="scientific">Streptomyces turgidiscabies (strain Car8)</name>
    <dbReference type="NCBI Taxonomy" id="698760"/>
    <lineage>
        <taxon>Bacteria</taxon>
        <taxon>Bacillati</taxon>
        <taxon>Actinomycetota</taxon>
        <taxon>Actinomycetes</taxon>
        <taxon>Kitasatosporales</taxon>
        <taxon>Streptomycetaceae</taxon>
        <taxon>Streptomyces</taxon>
    </lineage>
</organism>
<evidence type="ECO:0000313" key="3">
    <source>
        <dbReference type="Proteomes" id="UP000010931"/>
    </source>
</evidence>
<reference evidence="2 3" key="1">
    <citation type="journal article" date="2011" name="Plasmid">
        <title>Streptomyces turgidiscabies Car8 contains a modular pathogenicity island that shares virulence genes with other actinobacterial plant pathogens.</title>
        <authorList>
            <person name="Huguet-Tapia J.C."/>
            <person name="Badger J.H."/>
            <person name="Loria R."/>
            <person name="Pettis G.S."/>
        </authorList>
    </citation>
    <scope>NUCLEOTIDE SEQUENCE [LARGE SCALE GENOMIC DNA]</scope>
    <source>
        <strain evidence="2 3">Car8</strain>
    </source>
</reference>
<accession>L7F575</accession>
<protein>
    <submittedName>
        <fullName evidence="2">Uncharacterized protein</fullName>
    </submittedName>
</protein>